<dbReference type="GO" id="GO:0005886">
    <property type="term" value="C:plasma membrane"/>
    <property type="evidence" value="ECO:0007669"/>
    <property type="project" value="UniProtKB-SubCell"/>
</dbReference>
<reference evidence="10 11" key="1">
    <citation type="journal article" date="2017" name="ISME J.">
        <title>Potential for microbial H2 and metal transformations associated with novel bacteria and archaea in deep terrestrial subsurface sediments.</title>
        <authorList>
            <person name="Hernsdorf A.W."/>
            <person name="Amano Y."/>
            <person name="Miyakawa K."/>
            <person name="Ise K."/>
            <person name="Suzuki Y."/>
            <person name="Anantharaman K."/>
            <person name="Probst A."/>
            <person name="Burstein D."/>
            <person name="Thomas B.C."/>
            <person name="Banfield J.F."/>
        </authorList>
    </citation>
    <scope>NUCLEOTIDE SEQUENCE [LARGE SCALE GENOMIC DNA]</scope>
    <source>
        <strain evidence="10">HGW-Falkowbacteria-1</strain>
    </source>
</reference>
<dbReference type="AlphaFoldDB" id="A0A2N2EAH2"/>
<feature type="transmembrane region" description="Helical" evidence="6">
    <location>
        <begin position="236"/>
        <end position="269"/>
    </location>
</feature>
<evidence type="ECO:0000256" key="5">
    <source>
        <dbReference type="ARBA" id="ARBA00023136"/>
    </source>
</evidence>
<feature type="domain" description="Putative auto-transporter adhesin head GIN" evidence="8">
    <location>
        <begin position="373"/>
        <end position="576"/>
    </location>
</feature>
<organism evidence="10 11">
    <name type="scientific">Candidatus Falkowbacteria bacterium HGW-Falkowbacteria-1</name>
    <dbReference type="NCBI Taxonomy" id="2013768"/>
    <lineage>
        <taxon>Bacteria</taxon>
        <taxon>Candidatus Falkowiibacteriota</taxon>
    </lineage>
</organism>
<dbReference type="Pfam" id="PF10988">
    <property type="entry name" value="DUF2807"/>
    <property type="match status" value="1"/>
</dbReference>
<dbReference type="InterPro" id="IPR054321">
    <property type="entry name" value="PspC-rel_TM"/>
</dbReference>
<evidence type="ECO:0000259" key="7">
    <source>
        <dbReference type="Pfam" id="PF04024"/>
    </source>
</evidence>
<feature type="domain" description="Phage shock protein PspC N-terminal" evidence="7">
    <location>
        <begin position="117"/>
        <end position="174"/>
    </location>
</feature>
<accession>A0A2N2EAH2</accession>
<evidence type="ECO:0000256" key="2">
    <source>
        <dbReference type="ARBA" id="ARBA00022475"/>
    </source>
</evidence>
<dbReference type="Proteomes" id="UP000233517">
    <property type="component" value="Unassembled WGS sequence"/>
</dbReference>
<evidence type="ECO:0000256" key="3">
    <source>
        <dbReference type="ARBA" id="ARBA00022692"/>
    </source>
</evidence>
<dbReference type="Gene3D" id="2.160.20.120">
    <property type="match status" value="1"/>
</dbReference>
<dbReference type="Pfam" id="PF22571">
    <property type="entry name" value="LiaI-LiaF-TM_PspC"/>
    <property type="match status" value="1"/>
</dbReference>
<evidence type="ECO:0000313" key="10">
    <source>
        <dbReference type="EMBL" id="PKM91733.1"/>
    </source>
</evidence>
<dbReference type="PANTHER" id="PTHR33885:SF3">
    <property type="entry name" value="PHAGE SHOCK PROTEIN C"/>
    <property type="match status" value="1"/>
</dbReference>
<dbReference type="EMBL" id="PHAI01000001">
    <property type="protein sequence ID" value="PKM91733.1"/>
    <property type="molecule type" value="Genomic_DNA"/>
</dbReference>
<evidence type="ECO:0000259" key="8">
    <source>
        <dbReference type="Pfam" id="PF10988"/>
    </source>
</evidence>
<sequence>MKKTIPVTLSNFAYILDEDAYKKLNEYIEGIRSHFSITDSKETTDEIIGDIESSIAEKFSSKLNDSKQVISIEDVVELVKLMGSVEDIAGDREDVRDKIGESNYNKNEEKTEKGKKKRLFRDTDDVIIAGVASGLASYFGVDSVFVRLLFFVSMFFGGAGVVIYVILWLVVPKAKTSTQKLEMQGDSVTLKQLEKLAREKTEEFKNIDRGKIKNFINSIFEIIGKILKAFWKVFMIFWAALGSFIGGVIIVVSTLALTVVGFVLAAMVFNSDSPFINMPEGLIETMGRGILPLAAFFVVFVPIIFLILLGASLVGRRNVFNLPTSLTLIAIWVTATIVFGVVGIDTIPEIKKQIELYDSDINLITNDVEVSSFDRIKVGAAYKANITAGDEYKVTAKGREDDLEKMNVSVIEGELIIKRNQNEICLFCHKGNNVTFEITTPSLNNLEASGASSVDVIGFSGELIQAKFSGASKGVLDLNYGKFDMDLSGASKLILNTATSTELKIKLSGASNAEISGVADVFKVYMSGASTLNSYKLKTMSAKLELSGASKAELSVSRDLDANVSGASTVYYEGNPEINTNEERSIILNKEYSELY</sequence>
<dbReference type="Pfam" id="PF04024">
    <property type="entry name" value="PspC"/>
    <property type="match status" value="1"/>
</dbReference>
<evidence type="ECO:0000313" key="11">
    <source>
        <dbReference type="Proteomes" id="UP000233517"/>
    </source>
</evidence>
<proteinExistence type="predicted"/>
<feature type="transmembrane region" description="Helical" evidence="6">
    <location>
        <begin position="326"/>
        <end position="344"/>
    </location>
</feature>
<evidence type="ECO:0008006" key="12">
    <source>
        <dbReference type="Google" id="ProtNLM"/>
    </source>
</evidence>
<dbReference type="InterPro" id="IPR007168">
    <property type="entry name" value="Phageshock_PspC_N"/>
</dbReference>
<dbReference type="PANTHER" id="PTHR33885">
    <property type="entry name" value="PHAGE SHOCK PROTEIN C"/>
    <property type="match status" value="1"/>
</dbReference>
<feature type="transmembrane region" description="Helical" evidence="6">
    <location>
        <begin position="123"/>
        <end position="141"/>
    </location>
</feature>
<feature type="transmembrane region" description="Helical" evidence="6">
    <location>
        <begin position="147"/>
        <end position="171"/>
    </location>
</feature>
<evidence type="ECO:0000259" key="9">
    <source>
        <dbReference type="Pfam" id="PF22571"/>
    </source>
</evidence>
<comment type="caution">
    <text evidence="10">The sequence shown here is derived from an EMBL/GenBank/DDBJ whole genome shotgun (WGS) entry which is preliminary data.</text>
</comment>
<protein>
    <recommendedName>
        <fullName evidence="12">Phage shock protein PspC N-terminal domain-containing protein</fullName>
    </recommendedName>
</protein>
<keyword evidence="4 6" id="KW-1133">Transmembrane helix</keyword>
<evidence type="ECO:0000256" key="4">
    <source>
        <dbReference type="ARBA" id="ARBA00022989"/>
    </source>
</evidence>
<dbReference type="InterPro" id="IPR021255">
    <property type="entry name" value="DUF2807"/>
</dbReference>
<evidence type="ECO:0000256" key="1">
    <source>
        <dbReference type="ARBA" id="ARBA00004162"/>
    </source>
</evidence>
<keyword evidence="5 6" id="KW-0472">Membrane</keyword>
<gene>
    <name evidence="10" type="ORF">CVU82_00820</name>
</gene>
<feature type="transmembrane region" description="Helical" evidence="6">
    <location>
        <begin position="289"/>
        <end position="314"/>
    </location>
</feature>
<keyword evidence="2" id="KW-1003">Cell membrane</keyword>
<keyword evidence="3 6" id="KW-0812">Transmembrane</keyword>
<evidence type="ECO:0000256" key="6">
    <source>
        <dbReference type="SAM" id="Phobius"/>
    </source>
</evidence>
<name>A0A2N2EAH2_9BACT</name>
<dbReference type="InterPro" id="IPR052027">
    <property type="entry name" value="PspC"/>
</dbReference>
<feature type="domain" description="PspC-related transmembrane region" evidence="9">
    <location>
        <begin position="211"/>
        <end position="347"/>
    </location>
</feature>
<comment type="subcellular location">
    <subcellularLocation>
        <location evidence="1">Cell membrane</location>
        <topology evidence="1">Single-pass membrane protein</topology>
    </subcellularLocation>
</comment>